<dbReference type="OrthoDB" id="257487at2"/>
<gene>
    <name evidence="3" type="primary">ychF</name>
    <name evidence="3" type="ORF">CMC5_052360</name>
</gene>
<dbReference type="Proteomes" id="UP000067626">
    <property type="component" value="Chromosome"/>
</dbReference>
<dbReference type="KEGG" id="ccro:CMC5_052360"/>
<accession>A0A0K1EK90</accession>
<dbReference type="Gene3D" id="3.40.50.300">
    <property type="entry name" value="P-loop containing nucleotide triphosphate hydrolases"/>
    <property type="match status" value="1"/>
</dbReference>
<dbReference type="InterPro" id="IPR012676">
    <property type="entry name" value="TGS-like"/>
</dbReference>
<dbReference type="SUPFAM" id="SSF52540">
    <property type="entry name" value="P-loop containing nucleoside triphosphate hydrolases"/>
    <property type="match status" value="1"/>
</dbReference>
<evidence type="ECO:0000259" key="1">
    <source>
        <dbReference type="Pfam" id="PF01926"/>
    </source>
</evidence>
<dbReference type="PRINTS" id="PR00326">
    <property type="entry name" value="GTP1OBG"/>
</dbReference>
<dbReference type="AlphaFoldDB" id="A0A0K1EK90"/>
<dbReference type="InterPro" id="IPR012675">
    <property type="entry name" value="Beta-grasp_dom_sf"/>
</dbReference>
<dbReference type="Pfam" id="PF01926">
    <property type="entry name" value="MMR_HSR1"/>
    <property type="match status" value="1"/>
</dbReference>
<dbReference type="InterPro" id="IPR027417">
    <property type="entry name" value="P-loop_NTPase"/>
</dbReference>
<dbReference type="RefSeq" id="WP_050432906.1">
    <property type="nucleotide sequence ID" value="NZ_CP012159.1"/>
</dbReference>
<feature type="domain" description="TGS" evidence="2">
    <location>
        <begin position="270"/>
        <end position="340"/>
    </location>
</feature>
<dbReference type="Pfam" id="PF02824">
    <property type="entry name" value="TGS"/>
    <property type="match status" value="1"/>
</dbReference>
<dbReference type="InterPro" id="IPR004095">
    <property type="entry name" value="TGS"/>
</dbReference>
<dbReference type="EMBL" id="CP012159">
    <property type="protein sequence ID" value="AKT41077.1"/>
    <property type="molecule type" value="Genomic_DNA"/>
</dbReference>
<feature type="domain" description="G" evidence="1">
    <location>
        <begin position="82"/>
        <end position="174"/>
    </location>
</feature>
<dbReference type="PANTHER" id="PTHR43127">
    <property type="entry name" value="DEVELOPMENTALLY-REGULATED GTP-BINDING PROTEIN 2"/>
    <property type="match status" value="1"/>
</dbReference>
<sequence length="343" mass="37027">MPANLSPEYRNAEAAYRNARTPDARLLHLREMLRTLPKHKGTDHLHADLKTRIKALSDQLAGPKRGVRTGTSFSVRPEGAAQIALLGPPNAGKSSLHARLTGSGAEVAAYPFTTRQPQPGMLPFEDIQFQLVDLPAISATAMESWLPNTLLHAEAALLVLDLHDPAALDDLAGLSRKLAEKHILLDAEPSRNALFQEEEGLDGFHVQRLPTLLVVNKCDLFPGDADAAQAEAQVVQELAGTTFPVVCTSAETGAGLAPLGAWLFERLGVVRVYTKVPGQPPDTGRPLTARQGATVQDVAGLVHRSLSTEVRSARLWRKDTYSGQHVPREHVLLDGDVIELHGG</sequence>
<dbReference type="STRING" id="52.CMC5_052360"/>
<proteinExistence type="predicted"/>
<dbReference type="GO" id="GO:0005525">
    <property type="term" value="F:GTP binding"/>
    <property type="evidence" value="ECO:0007669"/>
    <property type="project" value="InterPro"/>
</dbReference>
<name>A0A0K1EK90_CHOCO</name>
<dbReference type="InterPro" id="IPR006073">
    <property type="entry name" value="GTP-bd"/>
</dbReference>
<dbReference type="SUPFAM" id="SSF81271">
    <property type="entry name" value="TGS-like"/>
    <property type="match status" value="1"/>
</dbReference>
<dbReference type="GO" id="GO:0003924">
    <property type="term" value="F:GTPase activity"/>
    <property type="evidence" value="ECO:0007669"/>
    <property type="project" value="InterPro"/>
</dbReference>
<protein>
    <submittedName>
        <fullName evidence="3">GTP-binding protein</fullName>
    </submittedName>
</protein>
<organism evidence="3 4">
    <name type="scientific">Chondromyces crocatus</name>
    <dbReference type="NCBI Taxonomy" id="52"/>
    <lineage>
        <taxon>Bacteria</taxon>
        <taxon>Pseudomonadati</taxon>
        <taxon>Myxococcota</taxon>
        <taxon>Polyangia</taxon>
        <taxon>Polyangiales</taxon>
        <taxon>Polyangiaceae</taxon>
        <taxon>Chondromyces</taxon>
    </lineage>
</organism>
<reference evidence="3 4" key="1">
    <citation type="submission" date="2015-07" db="EMBL/GenBank/DDBJ databases">
        <title>Genome analysis of myxobacterium Chondromyces crocatus Cm c5 reveals a high potential for natural compound synthesis and the genetic basis for the loss of fruiting body formation.</title>
        <authorList>
            <person name="Zaburannyi N."/>
            <person name="Bunk B."/>
            <person name="Maier J."/>
            <person name="Overmann J."/>
            <person name="Mueller R."/>
        </authorList>
    </citation>
    <scope>NUCLEOTIDE SEQUENCE [LARGE SCALE GENOMIC DNA]</scope>
    <source>
        <strain evidence="3 4">Cm c5</strain>
    </source>
</reference>
<evidence type="ECO:0000313" key="4">
    <source>
        <dbReference type="Proteomes" id="UP000067626"/>
    </source>
</evidence>
<keyword evidence="4" id="KW-1185">Reference proteome</keyword>
<evidence type="ECO:0000313" key="3">
    <source>
        <dbReference type="EMBL" id="AKT41077.1"/>
    </source>
</evidence>
<dbReference type="Gene3D" id="3.10.20.30">
    <property type="match status" value="1"/>
</dbReference>
<evidence type="ECO:0000259" key="2">
    <source>
        <dbReference type="Pfam" id="PF02824"/>
    </source>
</evidence>
<dbReference type="InterPro" id="IPR045001">
    <property type="entry name" value="DRG"/>
</dbReference>